<feature type="compositionally biased region" description="Low complexity" evidence="1">
    <location>
        <begin position="1072"/>
        <end position="1081"/>
    </location>
</feature>
<feature type="region of interest" description="Disordered" evidence="1">
    <location>
        <begin position="228"/>
        <end position="259"/>
    </location>
</feature>
<feature type="region of interest" description="Disordered" evidence="1">
    <location>
        <begin position="50"/>
        <end position="215"/>
    </location>
</feature>
<evidence type="ECO:0000313" key="3">
    <source>
        <dbReference type="Proteomes" id="UP001244341"/>
    </source>
</evidence>
<organism evidence="2 3">
    <name type="scientific">Tetradesmus obliquus</name>
    <name type="common">Green alga</name>
    <name type="synonym">Acutodesmus obliquus</name>
    <dbReference type="NCBI Taxonomy" id="3088"/>
    <lineage>
        <taxon>Eukaryota</taxon>
        <taxon>Viridiplantae</taxon>
        <taxon>Chlorophyta</taxon>
        <taxon>core chlorophytes</taxon>
        <taxon>Chlorophyceae</taxon>
        <taxon>CS clade</taxon>
        <taxon>Sphaeropleales</taxon>
        <taxon>Scenedesmaceae</taxon>
        <taxon>Tetradesmus</taxon>
    </lineage>
</organism>
<feature type="compositionally biased region" description="Low complexity" evidence="1">
    <location>
        <begin position="67"/>
        <end position="99"/>
    </location>
</feature>
<feature type="compositionally biased region" description="Low complexity" evidence="1">
    <location>
        <begin position="401"/>
        <end position="415"/>
    </location>
</feature>
<feature type="region of interest" description="Disordered" evidence="1">
    <location>
        <begin position="851"/>
        <end position="926"/>
    </location>
</feature>
<feature type="region of interest" description="Disordered" evidence="1">
    <location>
        <begin position="295"/>
        <end position="322"/>
    </location>
</feature>
<keyword evidence="3" id="KW-1185">Reference proteome</keyword>
<name>A0ABY8TWG2_TETOB</name>
<feature type="region of interest" description="Disordered" evidence="1">
    <location>
        <begin position="749"/>
        <end position="781"/>
    </location>
</feature>
<evidence type="ECO:0000256" key="1">
    <source>
        <dbReference type="SAM" id="MobiDB-lite"/>
    </source>
</evidence>
<feature type="compositionally biased region" description="Low complexity" evidence="1">
    <location>
        <begin position="871"/>
        <end position="882"/>
    </location>
</feature>
<feature type="region of interest" description="Disordered" evidence="1">
    <location>
        <begin position="353"/>
        <end position="433"/>
    </location>
</feature>
<proteinExistence type="predicted"/>
<feature type="region of interest" description="Disordered" evidence="1">
    <location>
        <begin position="1"/>
        <end position="21"/>
    </location>
</feature>
<feature type="compositionally biased region" description="Basic and acidic residues" evidence="1">
    <location>
        <begin position="50"/>
        <end position="59"/>
    </location>
</feature>
<dbReference type="EMBL" id="CP126211">
    <property type="protein sequence ID" value="WIA13332.1"/>
    <property type="molecule type" value="Genomic_DNA"/>
</dbReference>
<accession>A0ABY8TWG2</accession>
<feature type="compositionally biased region" description="Low complexity" evidence="1">
    <location>
        <begin position="123"/>
        <end position="148"/>
    </location>
</feature>
<evidence type="ECO:0000313" key="2">
    <source>
        <dbReference type="EMBL" id="WIA13332.1"/>
    </source>
</evidence>
<gene>
    <name evidence="2" type="ORF">OEZ85_006915</name>
</gene>
<feature type="region of interest" description="Disordered" evidence="1">
    <location>
        <begin position="1062"/>
        <end position="1081"/>
    </location>
</feature>
<reference evidence="2 3" key="1">
    <citation type="submission" date="2023-05" db="EMBL/GenBank/DDBJ databases">
        <title>A 100% complete, gapless, phased diploid assembly of the Scenedesmus obliquus UTEX 3031 genome.</title>
        <authorList>
            <person name="Biondi T.C."/>
            <person name="Hanschen E.R."/>
            <person name="Kwon T."/>
            <person name="Eng W."/>
            <person name="Kruse C.P.S."/>
            <person name="Koehler S.I."/>
            <person name="Kunde Y."/>
            <person name="Gleasner C.D."/>
            <person name="You Mak K.T."/>
            <person name="Polle J."/>
            <person name="Hovde B.T."/>
            <person name="Starkenburg S.R."/>
        </authorList>
    </citation>
    <scope>NUCLEOTIDE SEQUENCE [LARGE SCALE GENOMIC DNA]</scope>
    <source>
        <strain evidence="2 3">DOE0152z</strain>
    </source>
</reference>
<protein>
    <submittedName>
        <fullName evidence="2">Uncharacterized protein</fullName>
    </submittedName>
</protein>
<feature type="compositionally biased region" description="Polar residues" evidence="1">
    <location>
        <begin position="887"/>
        <end position="905"/>
    </location>
</feature>
<dbReference type="Proteomes" id="UP001244341">
    <property type="component" value="Chromosome 4b"/>
</dbReference>
<feature type="compositionally biased region" description="Polar residues" evidence="1">
    <location>
        <begin position="369"/>
        <end position="383"/>
    </location>
</feature>
<feature type="compositionally biased region" description="Basic residues" evidence="1">
    <location>
        <begin position="1"/>
        <end position="11"/>
    </location>
</feature>
<sequence length="1132" mass="113842">MLGRLLSRKPSRKGEGEEEAKVYKKAHLGESLGQLYYNEEFKMWVERGKEDEARAEKAKLSAPPPSVGTMSAASSSTSLNTAAADAAAAGIPPVPGGSAWTRGRSLKDRYIATPGAGPPPPSGTGSSSCPPSGKSALLPGSGPASGSGLVPGIPKVPGLPAGPSKPGSFFMPTPAASDTASEAAAAGANAGDSSSTAGGMSQSQSGMSMDAFVPGGAVSGKQPSFFMPAAPAGGSSGGAAEAGAAEGQGESAAAGAADVSMGSIAAQEPEAMDGRDSSAGGSMAELSRPGNLSFATWTPHAADDGSNAVKSPARRSIGGQQQGAAGHLSYAAAGSNGNHVGYAPYSNGGAYDNAASDSVDPEGAAAQGQHGSSEWSTQPTSSVPAAGAEEGGEAGGYGDWQQQQDPFGQPQDPFGVPVARPQDAAAAEGGWAGMDAEGGADSNAAAAAGAGYVGAHGYAYNQYSGWEQQGYGYDANAYAQGYQQVAAEGGDAAAQQQQYYGMANGYGTGIPSPGGAAGGYLSAPPVRSNSMHTPGVSAAGVNPLLPPHRPSVNGSGSPPLRAESSTLTVPAPAVAGDTSMLTMVRPSSPYARPRSVSPLAGHQGGSGSSPLARGDSGFPIPSPPTQMLGKPGVFVPAPAGRAAAATAEGLAPWQPDAAAAGGAVQQRSSVGGHGEMQGPAFGAPMVLDGYMGTTGSQPFGAGRMLGQHGAAAGSAGGAAAMHAAAANGNGLLPGAGHRQLDADAAASKGADRLFGPGSMAGGAGSPPWQQQQQQQHGHEQRTHPYDAFLNTQLVNTNWRALHFKQPGKLNRQTPYEEFEMQRAREQEAQEALTPTKKREAFWYRQMEHRRKLPAGSMKPSASEPAHMPSHAAAGRAAAAAAAPPSPGNSSLSQASNYTDWQQHHNQQQQQQAAAAPPCTPAPDPAAAAAAAAAAAGIGGAADGWDGDGWEVDEQVAAAADNEQLEPGNDLYPELALAAAAADAADGQQQYQAGDVAADAAAAGEGDAAAAAVAPEYPKCWQRMRQRVASAALEDDSVVANRDTFIGYGDWLFWQLPELAADDDDAAAGGGAQQQQQQQQQQAEHVELLEMFGEAQFKAETMADTFRAGGMNLDAVFEQLALSDDGVAELSLL</sequence>
<feature type="compositionally biased region" description="Low complexity" evidence="1">
    <location>
        <begin position="906"/>
        <end position="916"/>
    </location>
</feature>
<feature type="compositionally biased region" description="Low complexity" evidence="1">
    <location>
        <begin position="229"/>
        <end position="257"/>
    </location>
</feature>
<feature type="compositionally biased region" description="Basic and acidic residues" evidence="1">
    <location>
        <begin position="12"/>
        <end position="21"/>
    </location>
</feature>
<feature type="region of interest" description="Disordered" evidence="1">
    <location>
        <begin position="578"/>
        <end position="631"/>
    </location>
</feature>
<feature type="compositionally biased region" description="Low complexity" evidence="1">
    <location>
        <begin position="765"/>
        <end position="775"/>
    </location>
</feature>
<feature type="compositionally biased region" description="Low complexity" evidence="1">
    <location>
        <begin position="175"/>
        <end position="211"/>
    </location>
</feature>